<evidence type="ECO:0000256" key="4">
    <source>
        <dbReference type="ARBA" id="ARBA00023172"/>
    </source>
</evidence>
<protein>
    <submittedName>
        <fullName evidence="8">Site-specific integrase</fullName>
    </submittedName>
</protein>
<dbReference type="InterPro" id="IPR044068">
    <property type="entry name" value="CB"/>
</dbReference>
<comment type="caution">
    <text evidence="8">The sequence shown here is derived from an EMBL/GenBank/DDBJ whole genome shotgun (WGS) entry which is preliminary data.</text>
</comment>
<dbReference type="PROSITE" id="PS51898">
    <property type="entry name" value="TYR_RECOMBINASE"/>
    <property type="match status" value="1"/>
</dbReference>
<proteinExistence type="inferred from homology"/>
<dbReference type="InterPro" id="IPR011010">
    <property type="entry name" value="DNA_brk_join_enz"/>
</dbReference>
<evidence type="ECO:0000256" key="1">
    <source>
        <dbReference type="ARBA" id="ARBA00008857"/>
    </source>
</evidence>
<dbReference type="CDD" id="cd01189">
    <property type="entry name" value="INT_ICEBs1_C_like"/>
    <property type="match status" value="1"/>
</dbReference>
<reference evidence="8" key="1">
    <citation type="submission" date="2021-10" db="EMBL/GenBank/DDBJ databases">
        <title>Collection of gut derived symbiotic bacterial strains cultured from healthy donors.</title>
        <authorList>
            <person name="Lin H."/>
            <person name="Littmann E."/>
            <person name="Claire K."/>
            <person name="Pamer E."/>
        </authorList>
    </citation>
    <scope>NUCLEOTIDE SEQUENCE</scope>
    <source>
        <strain evidence="8">MSK.7.16</strain>
    </source>
</reference>
<name>A0AAW4U9M0_9FIRM</name>
<evidence type="ECO:0000256" key="5">
    <source>
        <dbReference type="PROSITE-ProRule" id="PRU01248"/>
    </source>
</evidence>
<dbReference type="GO" id="GO:0003677">
    <property type="term" value="F:DNA binding"/>
    <property type="evidence" value="ECO:0007669"/>
    <property type="project" value="UniProtKB-UniRule"/>
</dbReference>
<dbReference type="Pfam" id="PF14659">
    <property type="entry name" value="Phage_int_SAM_3"/>
    <property type="match status" value="1"/>
</dbReference>
<dbReference type="Pfam" id="PF00589">
    <property type="entry name" value="Phage_integrase"/>
    <property type="match status" value="1"/>
</dbReference>
<evidence type="ECO:0000256" key="2">
    <source>
        <dbReference type="ARBA" id="ARBA00022908"/>
    </source>
</evidence>
<dbReference type="GO" id="GO:0006310">
    <property type="term" value="P:DNA recombination"/>
    <property type="evidence" value="ECO:0007669"/>
    <property type="project" value="UniProtKB-KW"/>
</dbReference>
<comment type="similarity">
    <text evidence="1">Belongs to the 'phage' integrase family.</text>
</comment>
<accession>A0AAW4U9M0</accession>
<dbReference type="Gene3D" id="1.10.150.130">
    <property type="match status" value="1"/>
</dbReference>
<dbReference type="Proteomes" id="UP001198190">
    <property type="component" value="Unassembled WGS sequence"/>
</dbReference>
<evidence type="ECO:0000313" key="8">
    <source>
        <dbReference type="EMBL" id="MCB6828625.1"/>
    </source>
</evidence>
<dbReference type="PANTHER" id="PTHR30349">
    <property type="entry name" value="PHAGE INTEGRASE-RELATED"/>
    <property type="match status" value="1"/>
</dbReference>
<evidence type="ECO:0000313" key="9">
    <source>
        <dbReference type="Proteomes" id="UP001198190"/>
    </source>
</evidence>
<dbReference type="Pfam" id="PF14657">
    <property type="entry name" value="Arm-DNA-bind_4"/>
    <property type="match status" value="1"/>
</dbReference>
<dbReference type="InterPro" id="IPR028259">
    <property type="entry name" value="AP2-like_int_N"/>
</dbReference>
<dbReference type="PROSITE" id="PS51900">
    <property type="entry name" value="CB"/>
    <property type="match status" value="1"/>
</dbReference>
<feature type="domain" description="Core-binding (CB)" evidence="7">
    <location>
        <begin position="71"/>
        <end position="151"/>
    </location>
</feature>
<organism evidence="8 9">
    <name type="scientific">Megamonas funiformis</name>
    <dbReference type="NCBI Taxonomy" id="437897"/>
    <lineage>
        <taxon>Bacteria</taxon>
        <taxon>Bacillati</taxon>
        <taxon>Bacillota</taxon>
        <taxon>Negativicutes</taxon>
        <taxon>Selenomonadales</taxon>
        <taxon>Selenomonadaceae</taxon>
        <taxon>Megamonas</taxon>
    </lineage>
</organism>
<feature type="domain" description="Tyr recombinase" evidence="6">
    <location>
        <begin position="176"/>
        <end position="390"/>
    </location>
</feature>
<dbReference type="InterPro" id="IPR004107">
    <property type="entry name" value="Integrase_SAM-like_N"/>
</dbReference>
<evidence type="ECO:0000256" key="3">
    <source>
        <dbReference type="ARBA" id="ARBA00023125"/>
    </source>
</evidence>
<dbReference type="RefSeq" id="WP_227153020.1">
    <property type="nucleotide sequence ID" value="NZ_JAJCGD010000020.1"/>
</dbReference>
<dbReference type="InterPro" id="IPR050090">
    <property type="entry name" value="Tyrosine_recombinase_XerCD"/>
</dbReference>
<dbReference type="SUPFAM" id="SSF56349">
    <property type="entry name" value="DNA breaking-rejoining enzymes"/>
    <property type="match status" value="1"/>
</dbReference>
<sequence length="398" mass="46287">MTTQGKILIYKRNSKKGFSYTYRIEAGIDPKTGKRKQLTKSGFKTAKEARAAAQPILNKLLLGENIIESNITFSEYAAIWLADRKSNLKKSSQSNNLETIKIANRYFANLKMKSITPYMYQQFINHYGANVKLTTLKTRHVIIKNIFNYAVKYKLINSNPTTNVEFPRKNMKKIDINSLYLTKDELKNFLIFLENKIYKSSGYFYPICVLLAYTGMRLGEACALTWEDIDFKNKSIFIHSTMYAKNYNNYVKQDTPKTQSSIRKIYIDNFLITVLKKWRKKQLINRLQNGKNNKVDAENYVFTTIVAHTNKEKAVLPIAVSTAFKYINKKHLFPKHIHAHMLRHTHVSLLAETRKVSLTDIQARLGHSSDEMTRRVYLHVTEKSKIDTARIFEEYMAN</sequence>
<dbReference type="Gene3D" id="1.10.443.10">
    <property type="entry name" value="Intergrase catalytic core"/>
    <property type="match status" value="1"/>
</dbReference>
<evidence type="ECO:0000259" key="6">
    <source>
        <dbReference type="PROSITE" id="PS51898"/>
    </source>
</evidence>
<evidence type="ECO:0000259" key="7">
    <source>
        <dbReference type="PROSITE" id="PS51900"/>
    </source>
</evidence>
<keyword evidence="4" id="KW-0233">DNA recombination</keyword>
<dbReference type="EMBL" id="JAJCGD010000020">
    <property type="protein sequence ID" value="MCB6828625.1"/>
    <property type="molecule type" value="Genomic_DNA"/>
</dbReference>
<keyword evidence="2" id="KW-0229">DNA integration</keyword>
<dbReference type="AlphaFoldDB" id="A0AAW4U9M0"/>
<keyword evidence="3 5" id="KW-0238">DNA-binding</keyword>
<dbReference type="PANTHER" id="PTHR30349:SF64">
    <property type="entry name" value="PROPHAGE INTEGRASE INTD-RELATED"/>
    <property type="match status" value="1"/>
</dbReference>
<dbReference type="GO" id="GO:0015074">
    <property type="term" value="P:DNA integration"/>
    <property type="evidence" value="ECO:0007669"/>
    <property type="project" value="UniProtKB-KW"/>
</dbReference>
<gene>
    <name evidence="8" type="ORF">LIY65_07950</name>
</gene>
<dbReference type="InterPro" id="IPR002104">
    <property type="entry name" value="Integrase_catalytic"/>
</dbReference>
<dbReference type="InterPro" id="IPR013762">
    <property type="entry name" value="Integrase-like_cat_sf"/>
</dbReference>
<dbReference type="InterPro" id="IPR010998">
    <property type="entry name" value="Integrase_recombinase_N"/>
</dbReference>